<dbReference type="GO" id="GO:0003677">
    <property type="term" value="F:DNA binding"/>
    <property type="evidence" value="ECO:0007669"/>
    <property type="project" value="InterPro"/>
</dbReference>
<feature type="domain" description="Restriction endonuclease type IV Mrr" evidence="6">
    <location>
        <begin position="390"/>
        <end position="493"/>
    </location>
</feature>
<protein>
    <submittedName>
        <fullName evidence="7">DNA methylase</fullName>
    </submittedName>
</protein>
<dbReference type="InterPro" id="IPR002941">
    <property type="entry name" value="DNA_methylase_N4/N6"/>
</dbReference>
<reference evidence="7 8" key="1">
    <citation type="journal article" date="2016" name="Nat. Commun.">
        <title>Thousands of microbial genomes shed light on interconnected biogeochemical processes in an aquifer system.</title>
        <authorList>
            <person name="Anantharaman K."/>
            <person name="Brown C.T."/>
            <person name="Hug L.A."/>
            <person name="Sharon I."/>
            <person name="Castelle C.J."/>
            <person name="Probst A.J."/>
            <person name="Thomas B.C."/>
            <person name="Singh A."/>
            <person name="Wilkins M.J."/>
            <person name="Karaoz U."/>
            <person name="Brodie E.L."/>
            <person name="Williams K.H."/>
            <person name="Hubbard S.S."/>
            <person name="Banfield J.F."/>
        </authorList>
    </citation>
    <scope>NUCLEOTIDE SEQUENCE [LARGE SCALE GENOMIC DNA]</scope>
</reference>
<dbReference type="GO" id="GO:0005737">
    <property type="term" value="C:cytoplasm"/>
    <property type="evidence" value="ECO:0007669"/>
    <property type="project" value="TreeGrafter"/>
</dbReference>
<dbReference type="PANTHER" id="PTHR13370:SF3">
    <property type="entry name" value="TRNA (GUANINE(10)-N2)-METHYLTRANSFERASE HOMOLOG"/>
    <property type="match status" value="1"/>
</dbReference>
<dbReference type="Pfam" id="PF01555">
    <property type="entry name" value="N6_N4_Mtase"/>
    <property type="match status" value="1"/>
</dbReference>
<comment type="similarity">
    <text evidence="1">Belongs to the N(4)/N(6)-methyltransferase family.</text>
</comment>
<dbReference type="PRINTS" id="PR00508">
    <property type="entry name" value="S21N4MTFRASE"/>
</dbReference>
<dbReference type="Gene3D" id="3.40.50.150">
    <property type="entry name" value="Vaccinia Virus protein VP39"/>
    <property type="match status" value="1"/>
</dbReference>
<feature type="domain" description="DNA methylase N-4/N-6" evidence="5">
    <location>
        <begin position="26"/>
        <end position="359"/>
    </location>
</feature>
<dbReference type="PROSITE" id="PS00092">
    <property type="entry name" value="N6_MTASE"/>
    <property type="match status" value="1"/>
</dbReference>
<sequence>MNERTRKLYYGDCLDVMRGMIPDASVDLVYLDPPFNSNATYNVLFKPPEELGDAAQIRAFEDTWHWTVQTEREYAEILKNPYGNSDLAKLVSALRQFLGDNDMMAYLVHMANRLLEIRRVMKDTASIYLHCDPTASHYLKLVMDAVFGYKQFVNEIIWKRSDAKGDSGQGAKHYGRVNDCLLFYSKSDERIWNSQYTTLDPEYVRKFYRYKDPDGRRYKLDNMLGPGGAAKGNPQYEVMGVTRYWRYSKDNMNELIRQGRVIQTKPGTVPMYKRYLDESKGTPVTTNWTDISFVRGWSKERLGYPTQKPVTLLERILNTSSNEGDVVLDPFCGCGTTVHAAEELGRSWIGIDITHLAINLIRTRLTAAFPGIEIETHGLPASYAGALELARADKHEFELWVLGELDAMPYKGGRKGADTGIDGYLFFRYLDDDRVIDGKAIVEVKGGGTNVKDVRNLAEVVEREGADLGVLVSALKPSRPMCEHAAGKGTVTLGSRDYPRLQVVWLKDLMENKARVEYPESGKIEHQKKAPRHRRDYQEEIGSES</sequence>
<dbReference type="InterPro" id="IPR007560">
    <property type="entry name" value="Restrct_endonuc_IV_Mrr"/>
</dbReference>
<dbReference type="GO" id="GO:0009307">
    <property type="term" value="P:DNA restriction-modification system"/>
    <property type="evidence" value="ECO:0007669"/>
    <property type="project" value="InterPro"/>
</dbReference>
<evidence type="ECO:0000313" key="7">
    <source>
        <dbReference type="EMBL" id="OGD72512.1"/>
    </source>
</evidence>
<dbReference type="PANTHER" id="PTHR13370">
    <property type="entry name" value="RNA METHYLASE-RELATED"/>
    <property type="match status" value="1"/>
</dbReference>
<keyword evidence="3" id="KW-0808">Transferase</keyword>
<dbReference type="GO" id="GO:0032259">
    <property type="term" value="P:methylation"/>
    <property type="evidence" value="ECO:0007669"/>
    <property type="project" value="UniProtKB-KW"/>
</dbReference>
<dbReference type="InterPro" id="IPR002052">
    <property type="entry name" value="DNA_methylase_N6_adenine_CS"/>
</dbReference>
<proteinExistence type="inferred from homology"/>
<evidence type="ECO:0000259" key="6">
    <source>
        <dbReference type="Pfam" id="PF04471"/>
    </source>
</evidence>
<evidence type="ECO:0000256" key="2">
    <source>
        <dbReference type="ARBA" id="ARBA00022603"/>
    </source>
</evidence>
<evidence type="ECO:0000256" key="3">
    <source>
        <dbReference type="ARBA" id="ARBA00022679"/>
    </source>
</evidence>
<comment type="caution">
    <text evidence="7">The sequence shown here is derived from an EMBL/GenBank/DDBJ whole genome shotgun (WGS) entry which is preliminary data.</text>
</comment>
<keyword evidence="2 7" id="KW-0489">Methyltransferase</keyword>
<dbReference type="GO" id="GO:0004519">
    <property type="term" value="F:endonuclease activity"/>
    <property type="evidence" value="ECO:0007669"/>
    <property type="project" value="InterPro"/>
</dbReference>
<dbReference type="Pfam" id="PF04471">
    <property type="entry name" value="Mrr_cat"/>
    <property type="match status" value="1"/>
</dbReference>
<feature type="region of interest" description="Disordered" evidence="4">
    <location>
        <begin position="519"/>
        <end position="545"/>
    </location>
</feature>
<dbReference type="EMBL" id="MFAF01000118">
    <property type="protein sequence ID" value="OGD72512.1"/>
    <property type="molecule type" value="Genomic_DNA"/>
</dbReference>
<dbReference type="InterPro" id="IPR029063">
    <property type="entry name" value="SAM-dependent_MTases_sf"/>
</dbReference>
<gene>
    <name evidence="7" type="ORF">A2Y64_03180</name>
</gene>
<dbReference type="Proteomes" id="UP000177187">
    <property type="component" value="Unassembled WGS sequence"/>
</dbReference>
<dbReference type="InterPro" id="IPR001091">
    <property type="entry name" value="RM_Methyltransferase"/>
</dbReference>
<organism evidence="7 8">
    <name type="scientific">Candidatus Coatesbacteria bacterium RBG_13_66_14</name>
    <dbReference type="NCBI Taxonomy" id="1817816"/>
    <lineage>
        <taxon>Bacteria</taxon>
        <taxon>Candidatus Coatesiibacteriota</taxon>
    </lineage>
</organism>
<evidence type="ECO:0000256" key="4">
    <source>
        <dbReference type="SAM" id="MobiDB-lite"/>
    </source>
</evidence>
<feature type="compositionally biased region" description="Basic and acidic residues" evidence="4">
    <location>
        <begin position="519"/>
        <end position="528"/>
    </location>
</feature>
<dbReference type="AlphaFoldDB" id="A0A1F5EYP8"/>
<evidence type="ECO:0000256" key="1">
    <source>
        <dbReference type="ARBA" id="ARBA00006594"/>
    </source>
</evidence>
<evidence type="ECO:0000259" key="5">
    <source>
        <dbReference type="Pfam" id="PF01555"/>
    </source>
</evidence>
<evidence type="ECO:0000313" key="8">
    <source>
        <dbReference type="Proteomes" id="UP000177187"/>
    </source>
</evidence>
<dbReference type="STRING" id="1817816.A2Y64_03180"/>
<dbReference type="GO" id="GO:0008170">
    <property type="term" value="F:N-methyltransferase activity"/>
    <property type="evidence" value="ECO:0007669"/>
    <property type="project" value="InterPro"/>
</dbReference>
<name>A0A1F5EYP8_9BACT</name>
<accession>A0A1F5EYP8</accession>
<dbReference type="SUPFAM" id="SSF53335">
    <property type="entry name" value="S-adenosyl-L-methionine-dependent methyltransferases"/>
    <property type="match status" value="1"/>
</dbReference>